<protein>
    <recommendedName>
        <fullName evidence="2">Ig-like domain-containing protein</fullName>
    </recommendedName>
</protein>
<feature type="transmembrane region" description="Helical" evidence="1">
    <location>
        <begin position="336"/>
        <end position="360"/>
    </location>
</feature>
<dbReference type="Pfam" id="PF07679">
    <property type="entry name" value="I-set"/>
    <property type="match status" value="1"/>
</dbReference>
<reference evidence="3 4" key="1">
    <citation type="journal article" date="2018" name="Nat. Ecol. Evol.">
        <title>Shark genomes provide insights into elasmobranch evolution and the origin of vertebrates.</title>
        <authorList>
            <person name="Hara Y"/>
            <person name="Yamaguchi K"/>
            <person name="Onimaru K"/>
            <person name="Kadota M"/>
            <person name="Koyanagi M"/>
            <person name="Keeley SD"/>
            <person name="Tatsumi K"/>
            <person name="Tanaka K"/>
            <person name="Motone F"/>
            <person name="Kageyama Y"/>
            <person name="Nozu R"/>
            <person name="Adachi N"/>
            <person name="Nishimura O"/>
            <person name="Nakagawa R"/>
            <person name="Tanegashima C"/>
            <person name="Kiyatake I"/>
            <person name="Matsumoto R"/>
            <person name="Murakumo K"/>
            <person name="Nishida K"/>
            <person name="Terakita A"/>
            <person name="Kuratani S"/>
            <person name="Sato K"/>
            <person name="Hyodo S Kuraku.S."/>
        </authorList>
    </citation>
    <scope>NUCLEOTIDE SEQUENCE [LARGE SCALE GENOMIC DNA]</scope>
</reference>
<evidence type="ECO:0000259" key="2">
    <source>
        <dbReference type="PROSITE" id="PS50835"/>
    </source>
</evidence>
<evidence type="ECO:0000313" key="4">
    <source>
        <dbReference type="Proteomes" id="UP000288216"/>
    </source>
</evidence>
<dbReference type="SUPFAM" id="SSF48726">
    <property type="entry name" value="Immunoglobulin"/>
    <property type="match status" value="4"/>
</dbReference>
<organism evidence="3 4">
    <name type="scientific">Scyliorhinus torazame</name>
    <name type="common">Cloudy catshark</name>
    <name type="synonym">Catulus torazame</name>
    <dbReference type="NCBI Taxonomy" id="75743"/>
    <lineage>
        <taxon>Eukaryota</taxon>
        <taxon>Metazoa</taxon>
        <taxon>Chordata</taxon>
        <taxon>Craniata</taxon>
        <taxon>Vertebrata</taxon>
        <taxon>Chondrichthyes</taxon>
        <taxon>Elasmobranchii</taxon>
        <taxon>Galeomorphii</taxon>
        <taxon>Galeoidea</taxon>
        <taxon>Carcharhiniformes</taxon>
        <taxon>Scyliorhinidae</taxon>
        <taxon>Scyliorhinus</taxon>
    </lineage>
</organism>
<keyword evidence="1" id="KW-0472">Membrane</keyword>
<name>A0A401PY47_SCYTO</name>
<dbReference type="InterPro" id="IPR007110">
    <property type="entry name" value="Ig-like_dom"/>
</dbReference>
<dbReference type="Proteomes" id="UP000288216">
    <property type="component" value="Unassembled WGS sequence"/>
</dbReference>
<dbReference type="SMART" id="SM00408">
    <property type="entry name" value="IGc2"/>
    <property type="match status" value="2"/>
</dbReference>
<dbReference type="PROSITE" id="PS50835">
    <property type="entry name" value="IG_LIKE"/>
    <property type="match status" value="2"/>
</dbReference>
<feature type="domain" description="Ig-like" evidence="2">
    <location>
        <begin position="51"/>
        <end position="137"/>
    </location>
</feature>
<dbReference type="PANTHER" id="PTHR46013">
    <property type="entry name" value="VASCULAR CELL ADHESION MOLECULE 1"/>
    <property type="match status" value="1"/>
</dbReference>
<dbReference type="InterPro" id="IPR003598">
    <property type="entry name" value="Ig_sub2"/>
</dbReference>
<dbReference type="OrthoDB" id="10039395at2759"/>
<dbReference type="Pfam" id="PF13927">
    <property type="entry name" value="Ig_3"/>
    <property type="match status" value="2"/>
</dbReference>
<dbReference type="InterPro" id="IPR013783">
    <property type="entry name" value="Ig-like_fold"/>
</dbReference>
<evidence type="ECO:0000313" key="3">
    <source>
        <dbReference type="EMBL" id="GCB78028.1"/>
    </source>
</evidence>
<dbReference type="OMA" id="WYLPRAN"/>
<accession>A0A401PY47</accession>
<comment type="caution">
    <text evidence="3">The sequence shown here is derived from an EMBL/GenBank/DDBJ whole genome shotgun (WGS) entry which is preliminary data.</text>
</comment>
<dbReference type="STRING" id="75743.A0A401PY47"/>
<dbReference type="EMBL" id="BFAA01015656">
    <property type="protein sequence ID" value="GCB78028.1"/>
    <property type="molecule type" value="Genomic_DNA"/>
</dbReference>
<keyword evidence="1" id="KW-1133">Transmembrane helix</keyword>
<dbReference type="InterPro" id="IPR013098">
    <property type="entry name" value="Ig_I-set"/>
</dbReference>
<dbReference type="SMART" id="SM00409">
    <property type="entry name" value="IG"/>
    <property type="match status" value="3"/>
</dbReference>
<sequence>MNRTSSNNELWLVIPHVTSRDAGDYECVAENEHGAVEGSITITVEYAPRNPSITYLNMINASLINIIEGNSTVIICSVQSFPASNLTWRHLNVTMNRTSSNNELWLVIPHVTSRDTGDYECVAENGHGAVEGSITITVEYPPQETMVSISRSSDWIREGSNITLTCSSESVPPISHYTWFRIEGNTSTQLNTRSRTLSFNPVTRENDASFYCTVRNPLGNSTSNITHLDVQYKPEISQESECTQRSEGITCICVANSNPPGDLIWYLPRANISGNQTHGHLMSWWVRDGHLVIGSLILMGPQDEEEVTASCSVQNPHGEVTAKVHLPAKGRDASEWTVALLTAGIMLGVFVAGILTFVYVRKRKISGSIDTFTKHQGLELSTLTPNSKH</sequence>
<dbReference type="AlphaFoldDB" id="A0A401PY47"/>
<keyword evidence="1" id="KW-0812">Transmembrane</keyword>
<dbReference type="PIRSF" id="PIRSF000615">
    <property type="entry name" value="TyrPK_CSF1-R"/>
    <property type="match status" value="1"/>
</dbReference>
<dbReference type="Gene3D" id="2.60.40.10">
    <property type="entry name" value="Immunoglobulins"/>
    <property type="match status" value="4"/>
</dbReference>
<feature type="domain" description="Ig-like" evidence="2">
    <location>
        <begin position="142"/>
        <end position="226"/>
    </location>
</feature>
<evidence type="ECO:0000256" key="1">
    <source>
        <dbReference type="SAM" id="Phobius"/>
    </source>
</evidence>
<dbReference type="InterPro" id="IPR036179">
    <property type="entry name" value="Ig-like_dom_sf"/>
</dbReference>
<dbReference type="InterPro" id="IPR003599">
    <property type="entry name" value="Ig_sub"/>
</dbReference>
<dbReference type="PANTHER" id="PTHR46013:SF4">
    <property type="entry name" value="B-CELL RECEPTOR CD22-RELATED"/>
    <property type="match status" value="1"/>
</dbReference>
<keyword evidence="4" id="KW-1185">Reference proteome</keyword>
<gene>
    <name evidence="3" type="ORF">scyTo_0020058</name>
</gene>
<proteinExistence type="predicted"/>